<evidence type="ECO:0000256" key="1">
    <source>
        <dbReference type="SAM" id="MobiDB-lite"/>
    </source>
</evidence>
<protein>
    <submittedName>
        <fullName evidence="2">Uncharacterized protein</fullName>
    </submittedName>
</protein>
<sequence>MAAITHRRGLFHSRAGEEPVRATGKKGSLAAKGWAGLNLTLEAGGWWRTASTFGLNTGSPGLR</sequence>
<evidence type="ECO:0000313" key="2">
    <source>
        <dbReference type="EMBL" id="MPC97177.1"/>
    </source>
</evidence>
<evidence type="ECO:0000313" key="3">
    <source>
        <dbReference type="Proteomes" id="UP000324222"/>
    </source>
</evidence>
<comment type="caution">
    <text evidence="2">The sequence shown here is derived from an EMBL/GenBank/DDBJ whole genome shotgun (WGS) entry which is preliminary data.</text>
</comment>
<gene>
    <name evidence="2" type="ORF">E2C01_092477</name>
</gene>
<dbReference type="Proteomes" id="UP000324222">
    <property type="component" value="Unassembled WGS sequence"/>
</dbReference>
<proteinExistence type="predicted"/>
<name>A0A5B7JVJ9_PORTR</name>
<accession>A0A5B7JVJ9</accession>
<feature type="compositionally biased region" description="Basic residues" evidence="1">
    <location>
        <begin position="1"/>
        <end position="11"/>
    </location>
</feature>
<keyword evidence="3" id="KW-1185">Reference proteome</keyword>
<dbReference type="EMBL" id="VSRR010108900">
    <property type="protein sequence ID" value="MPC97177.1"/>
    <property type="molecule type" value="Genomic_DNA"/>
</dbReference>
<feature type="region of interest" description="Disordered" evidence="1">
    <location>
        <begin position="1"/>
        <end position="25"/>
    </location>
</feature>
<reference evidence="2 3" key="1">
    <citation type="submission" date="2019-05" db="EMBL/GenBank/DDBJ databases">
        <title>Another draft genome of Portunus trituberculatus and its Hox gene families provides insights of decapod evolution.</title>
        <authorList>
            <person name="Jeong J.-H."/>
            <person name="Song I."/>
            <person name="Kim S."/>
            <person name="Choi T."/>
            <person name="Kim D."/>
            <person name="Ryu S."/>
            <person name="Kim W."/>
        </authorList>
    </citation>
    <scope>NUCLEOTIDE SEQUENCE [LARGE SCALE GENOMIC DNA]</scope>
    <source>
        <tissue evidence="2">Muscle</tissue>
    </source>
</reference>
<organism evidence="2 3">
    <name type="scientific">Portunus trituberculatus</name>
    <name type="common">Swimming crab</name>
    <name type="synonym">Neptunus trituberculatus</name>
    <dbReference type="NCBI Taxonomy" id="210409"/>
    <lineage>
        <taxon>Eukaryota</taxon>
        <taxon>Metazoa</taxon>
        <taxon>Ecdysozoa</taxon>
        <taxon>Arthropoda</taxon>
        <taxon>Crustacea</taxon>
        <taxon>Multicrustacea</taxon>
        <taxon>Malacostraca</taxon>
        <taxon>Eumalacostraca</taxon>
        <taxon>Eucarida</taxon>
        <taxon>Decapoda</taxon>
        <taxon>Pleocyemata</taxon>
        <taxon>Brachyura</taxon>
        <taxon>Eubrachyura</taxon>
        <taxon>Portunoidea</taxon>
        <taxon>Portunidae</taxon>
        <taxon>Portuninae</taxon>
        <taxon>Portunus</taxon>
    </lineage>
</organism>
<dbReference type="AlphaFoldDB" id="A0A5B7JVJ9"/>